<protein>
    <recommendedName>
        <fullName evidence="4">DUF2845 domain-containing protein</fullName>
    </recommendedName>
</protein>
<dbReference type="EMBL" id="BSOB01000053">
    <property type="protein sequence ID" value="GLQ95040.1"/>
    <property type="molecule type" value="Genomic_DNA"/>
</dbReference>
<feature type="signal peptide" evidence="1">
    <location>
        <begin position="1"/>
        <end position="18"/>
    </location>
</feature>
<accession>A0ABQ5XXB0</accession>
<feature type="chain" id="PRO_5046378465" description="DUF2845 domain-containing protein" evidence="1">
    <location>
        <begin position="19"/>
        <end position="95"/>
    </location>
</feature>
<evidence type="ECO:0000313" key="3">
    <source>
        <dbReference type="Proteomes" id="UP001156670"/>
    </source>
</evidence>
<evidence type="ECO:0008006" key="4">
    <source>
        <dbReference type="Google" id="ProtNLM"/>
    </source>
</evidence>
<name>A0ABQ5XXB0_9GAMM</name>
<comment type="caution">
    <text evidence="2">The sequence shown here is derived from an EMBL/GenBank/DDBJ whole genome shotgun (WGS) entry which is preliminary data.</text>
</comment>
<reference evidence="3" key="1">
    <citation type="journal article" date="2019" name="Int. J. Syst. Evol. Microbiol.">
        <title>The Global Catalogue of Microorganisms (GCM) 10K type strain sequencing project: providing services to taxonomists for standard genome sequencing and annotation.</title>
        <authorList>
            <consortium name="The Broad Institute Genomics Platform"/>
            <consortium name="The Broad Institute Genome Sequencing Center for Infectious Disease"/>
            <person name="Wu L."/>
            <person name="Ma J."/>
        </authorList>
    </citation>
    <scope>NUCLEOTIDE SEQUENCE [LARGE SCALE GENOMIC DNA]</scope>
    <source>
        <strain evidence="3">NBRC 111980</strain>
    </source>
</reference>
<keyword evidence="1" id="KW-0732">Signal</keyword>
<keyword evidence="3" id="KW-1185">Reference proteome</keyword>
<gene>
    <name evidence="2" type="ORF">GCM10007901_39930</name>
</gene>
<evidence type="ECO:0000256" key="1">
    <source>
        <dbReference type="SAM" id="SignalP"/>
    </source>
</evidence>
<evidence type="ECO:0000313" key="2">
    <source>
        <dbReference type="EMBL" id="GLQ95040.1"/>
    </source>
</evidence>
<organism evidence="2 3">
    <name type="scientific">Dyella acidisoli</name>
    <dbReference type="NCBI Taxonomy" id="1867834"/>
    <lineage>
        <taxon>Bacteria</taxon>
        <taxon>Pseudomonadati</taxon>
        <taxon>Pseudomonadota</taxon>
        <taxon>Gammaproteobacteria</taxon>
        <taxon>Lysobacterales</taxon>
        <taxon>Rhodanobacteraceae</taxon>
        <taxon>Dyella</taxon>
    </lineage>
</organism>
<dbReference type="Proteomes" id="UP001156670">
    <property type="component" value="Unassembled WGS sequence"/>
</dbReference>
<proteinExistence type="predicted"/>
<sequence>MRRYVVIALLLISVAAQAMPTLRVGDKVLSVGDSAARVQELLGPPAVRTYLHRQDGSLPNDQVSQGEQWQYVQEGKTVTVTIVDGKATDFQSQPN</sequence>
<dbReference type="RefSeq" id="WP_284322726.1">
    <property type="nucleotide sequence ID" value="NZ_BSOB01000053.1"/>
</dbReference>